<dbReference type="STRING" id="394096.DB31_3144"/>
<evidence type="ECO:0000313" key="2">
    <source>
        <dbReference type="EMBL" id="KFE71014.1"/>
    </source>
</evidence>
<reference evidence="2 3" key="1">
    <citation type="submission" date="2014-04" db="EMBL/GenBank/DDBJ databases">
        <title>Genome assembly of Hyalangium minutum DSM 14724.</title>
        <authorList>
            <person name="Sharma G."/>
            <person name="Subramanian S."/>
        </authorList>
    </citation>
    <scope>NUCLEOTIDE SEQUENCE [LARGE SCALE GENOMIC DNA]</scope>
    <source>
        <strain evidence="2 3">DSM 14724</strain>
    </source>
</reference>
<name>A0A085WTK1_9BACT</name>
<organism evidence="2 3">
    <name type="scientific">Hyalangium minutum</name>
    <dbReference type="NCBI Taxonomy" id="394096"/>
    <lineage>
        <taxon>Bacteria</taxon>
        <taxon>Pseudomonadati</taxon>
        <taxon>Myxococcota</taxon>
        <taxon>Myxococcia</taxon>
        <taxon>Myxococcales</taxon>
        <taxon>Cystobacterineae</taxon>
        <taxon>Archangiaceae</taxon>
        <taxon>Hyalangium</taxon>
    </lineage>
</organism>
<comment type="caution">
    <text evidence="2">The sequence shown here is derived from an EMBL/GenBank/DDBJ whole genome shotgun (WGS) entry which is preliminary data.</text>
</comment>
<gene>
    <name evidence="2" type="ORF">DB31_3144</name>
</gene>
<evidence type="ECO:0000313" key="3">
    <source>
        <dbReference type="Proteomes" id="UP000028725"/>
    </source>
</evidence>
<protein>
    <submittedName>
        <fullName evidence="2">Uncharacterized protein</fullName>
    </submittedName>
</protein>
<dbReference type="AlphaFoldDB" id="A0A085WTK1"/>
<evidence type="ECO:0000256" key="1">
    <source>
        <dbReference type="SAM" id="MobiDB-lite"/>
    </source>
</evidence>
<dbReference type="EMBL" id="JMCB01000002">
    <property type="protein sequence ID" value="KFE71014.1"/>
    <property type="molecule type" value="Genomic_DNA"/>
</dbReference>
<keyword evidence="3" id="KW-1185">Reference proteome</keyword>
<accession>A0A085WTK1</accession>
<dbReference type="Proteomes" id="UP000028725">
    <property type="component" value="Unassembled WGS sequence"/>
</dbReference>
<sequence length="39" mass="4006">MKSPPHKALGCSGRAVLHRTPSPPLGTGSGHLMSDPNGR</sequence>
<proteinExistence type="predicted"/>
<feature type="region of interest" description="Disordered" evidence="1">
    <location>
        <begin position="1"/>
        <end position="39"/>
    </location>
</feature>